<organism evidence="1 2">
    <name type="scientific">Metapseudomonas otitidis</name>
    <dbReference type="NCBI Taxonomy" id="319939"/>
    <lineage>
        <taxon>Bacteria</taxon>
        <taxon>Pseudomonadati</taxon>
        <taxon>Pseudomonadota</taxon>
        <taxon>Gammaproteobacteria</taxon>
        <taxon>Pseudomonadales</taxon>
        <taxon>Pseudomonadaceae</taxon>
        <taxon>Metapseudomonas</taxon>
    </lineage>
</organism>
<evidence type="ECO:0000313" key="2">
    <source>
        <dbReference type="Proteomes" id="UP000461288"/>
    </source>
</evidence>
<dbReference type="EMBL" id="WTFN01000099">
    <property type="protein sequence ID" value="MWK59508.1"/>
    <property type="molecule type" value="Genomic_DNA"/>
</dbReference>
<proteinExistence type="predicted"/>
<dbReference type="Proteomes" id="UP000461288">
    <property type="component" value="Unassembled WGS sequence"/>
</dbReference>
<dbReference type="AlphaFoldDB" id="A0A7X3KXU8"/>
<protein>
    <submittedName>
        <fullName evidence="1">Uncharacterized protein</fullName>
    </submittedName>
</protein>
<reference evidence="1 2" key="1">
    <citation type="submission" date="2019-12" db="EMBL/GenBank/DDBJ databases">
        <title>Draft genome sequence of Pseudomonas otitidis recovered from a chicken carcass.</title>
        <authorList>
            <person name="Vieira T.R."/>
            <person name="Oliviera E.F.C."/>
            <person name="Silva N.M.V."/>
            <person name="Sambrano G.E."/>
            <person name="Cibulski S.P."/>
            <person name="Cardoso M.R.I."/>
        </authorList>
    </citation>
    <scope>NUCLEOTIDE SEQUENCE [LARGE SCALE GENOMIC DNA]</scope>
    <source>
        <strain evidence="1 2">25_K</strain>
    </source>
</reference>
<gene>
    <name evidence="1" type="ORF">GO594_26275</name>
</gene>
<comment type="caution">
    <text evidence="1">The sequence shown here is derived from an EMBL/GenBank/DDBJ whole genome shotgun (WGS) entry which is preliminary data.</text>
</comment>
<sequence>MDDLNENWVPGFGTIYTWFAMDRNGRLAMMVNNCFGDLPRQLLKVEGVEQLLDHMNEFVWEESVSFTNYPKVKSGDFSVDLYSASAWRSCSSREEVTERLLKERVRRGRYADANIPMSKGFYIYHGVEGSFPGEDYPVGCDEVTEMGDYFRYLAPDVFGGVEDFPEALRGGIAVSDFIDFSVDRILFGRHVNDYFPRLFSVR</sequence>
<dbReference type="RefSeq" id="WP_160482835.1">
    <property type="nucleotide sequence ID" value="NZ_WTFN01000099.1"/>
</dbReference>
<accession>A0A7X3KXU8</accession>
<name>A0A7X3KXU8_9GAMM</name>
<evidence type="ECO:0000313" key="1">
    <source>
        <dbReference type="EMBL" id="MWK59508.1"/>
    </source>
</evidence>